<protein>
    <submittedName>
        <fullName evidence="1">Uncharacterized protein</fullName>
    </submittedName>
</protein>
<evidence type="ECO:0000313" key="1">
    <source>
        <dbReference type="EMBL" id="ADN12397.1"/>
    </source>
</evidence>
<dbReference type="OrthoDB" id="531116at2"/>
<dbReference type="EMBL" id="CP002198">
    <property type="protein sequence ID" value="ADN12397.1"/>
    <property type="molecule type" value="Genomic_DNA"/>
</dbReference>
<gene>
    <name evidence="1" type="ordered locus">Cyan7822_0351</name>
</gene>
<accession>E0U661</accession>
<dbReference type="RefSeq" id="WP_013320507.1">
    <property type="nucleotide sequence ID" value="NC_014501.1"/>
</dbReference>
<sequence length="127" mass="14626">MSAGFFSPDDLPSAPTPLDRQLRLGLEEAVGKYFYAYCDAITQVLLSKSDWHFSITEEALRLIINCQNREVYWQILGVIEQLGLCIQEIASEQAIIRVCPSDQKKHPLEIQVGEITAYWDWYEKRDS</sequence>
<dbReference type="HOGENOM" id="CLU_159207_0_0_3"/>
<organism evidence="1 2">
    <name type="scientific">Gloeothece verrucosa (strain PCC 7822)</name>
    <name type="common">Cyanothece sp. (strain PCC 7822)</name>
    <dbReference type="NCBI Taxonomy" id="497965"/>
    <lineage>
        <taxon>Bacteria</taxon>
        <taxon>Bacillati</taxon>
        <taxon>Cyanobacteriota</taxon>
        <taxon>Cyanophyceae</taxon>
        <taxon>Oscillatoriophycideae</taxon>
        <taxon>Chroococcales</taxon>
        <taxon>Aphanothecaceae</taxon>
        <taxon>Gloeothece</taxon>
        <taxon>Gloeothece verrucosa</taxon>
    </lineage>
</organism>
<name>E0U661_GLOV7</name>
<evidence type="ECO:0000313" key="2">
    <source>
        <dbReference type="Proteomes" id="UP000008206"/>
    </source>
</evidence>
<dbReference type="KEGG" id="cyj:Cyan7822_0351"/>
<keyword evidence="2" id="KW-1185">Reference proteome</keyword>
<dbReference type="AlphaFoldDB" id="E0U661"/>
<dbReference type="eggNOG" id="ENOG50332I5">
    <property type="taxonomic scope" value="Bacteria"/>
</dbReference>
<dbReference type="Proteomes" id="UP000008206">
    <property type="component" value="Chromosome"/>
</dbReference>
<reference evidence="2" key="1">
    <citation type="journal article" date="2011" name="MBio">
        <title>Novel metabolic attributes of the genus Cyanothece, comprising a group of unicellular nitrogen-fixing Cyanobacteria.</title>
        <authorList>
            <person name="Bandyopadhyay A."/>
            <person name="Elvitigala T."/>
            <person name="Welsh E."/>
            <person name="Stockel J."/>
            <person name="Liberton M."/>
            <person name="Min H."/>
            <person name="Sherman L.A."/>
            <person name="Pakrasi H.B."/>
        </authorList>
    </citation>
    <scope>NUCLEOTIDE SEQUENCE [LARGE SCALE GENOMIC DNA]</scope>
    <source>
        <strain evidence="2">PCC 7822</strain>
    </source>
</reference>
<proteinExistence type="predicted"/>